<proteinExistence type="predicted"/>
<sequence length="199" mass="21296">MTFLIFQASEKAMEEREKILEAAGQLVASSMRNNKEKRMSVPSENNLESITEEKDAKDVVSCDADVHHTEGTADNETSTASNSSPVAEENSECVQDESLIEVNEEETPETDTSKTTSPREDIDDAAPEDTADPPSPNDGADVTQTLADIGEDTAAASSGHLEHRRSSSSSSSSSSDDDDADGALRNLEGFTPLVDLTKK</sequence>
<accession>A0A5B7JUM7</accession>
<feature type="compositionally biased region" description="Polar residues" evidence="1">
    <location>
        <begin position="72"/>
        <end position="85"/>
    </location>
</feature>
<comment type="caution">
    <text evidence="2">The sequence shown here is derived from an EMBL/GenBank/DDBJ whole genome shotgun (WGS) entry which is preliminary data.</text>
</comment>
<reference evidence="2 3" key="1">
    <citation type="submission" date="2019-05" db="EMBL/GenBank/DDBJ databases">
        <title>Another draft genome of Portunus trituberculatus and its Hox gene families provides insights of decapod evolution.</title>
        <authorList>
            <person name="Jeong J.-H."/>
            <person name="Song I."/>
            <person name="Kim S."/>
            <person name="Choi T."/>
            <person name="Kim D."/>
            <person name="Ryu S."/>
            <person name="Kim W."/>
        </authorList>
    </citation>
    <scope>NUCLEOTIDE SEQUENCE [LARGE SCALE GENOMIC DNA]</scope>
    <source>
        <tissue evidence="2">Muscle</tissue>
    </source>
</reference>
<name>A0A5B7JUM7_PORTR</name>
<feature type="region of interest" description="Disordered" evidence="1">
    <location>
        <begin position="29"/>
        <end position="199"/>
    </location>
</feature>
<keyword evidence="3" id="KW-1185">Reference proteome</keyword>
<feature type="compositionally biased region" description="Acidic residues" evidence="1">
    <location>
        <begin position="89"/>
        <end position="109"/>
    </location>
</feature>
<evidence type="ECO:0000256" key="1">
    <source>
        <dbReference type="SAM" id="MobiDB-lite"/>
    </source>
</evidence>
<feature type="compositionally biased region" description="Basic and acidic residues" evidence="1">
    <location>
        <begin position="51"/>
        <end position="71"/>
    </location>
</feature>
<dbReference type="Proteomes" id="UP000324222">
    <property type="component" value="Unassembled WGS sequence"/>
</dbReference>
<organism evidence="2 3">
    <name type="scientific">Portunus trituberculatus</name>
    <name type="common">Swimming crab</name>
    <name type="synonym">Neptunus trituberculatus</name>
    <dbReference type="NCBI Taxonomy" id="210409"/>
    <lineage>
        <taxon>Eukaryota</taxon>
        <taxon>Metazoa</taxon>
        <taxon>Ecdysozoa</taxon>
        <taxon>Arthropoda</taxon>
        <taxon>Crustacea</taxon>
        <taxon>Multicrustacea</taxon>
        <taxon>Malacostraca</taxon>
        <taxon>Eumalacostraca</taxon>
        <taxon>Eucarida</taxon>
        <taxon>Decapoda</taxon>
        <taxon>Pleocyemata</taxon>
        <taxon>Brachyura</taxon>
        <taxon>Eubrachyura</taxon>
        <taxon>Portunoidea</taxon>
        <taxon>Portunidae</taxon>
        <taxon>Portuninae</taxon>
        <taxon>Portunus</taxon>
    </lineage>
</organism>
<evidence type="ECO:0000313" key="3">
    <source>
        <dbReference type="Proteomes" id="UP000324222"/>
    </source>
</evidence>
<protein>
    <submittedName>
        <fullName evidence="2">Uncharacterized protein</fullName>
    </submittedName>
</protein>
<dbReference type="OrthoDB" id="10067964at2759"/>
<dbReference type="AlphaFoldDB" id="A0A5B7JUM7"/>
<gene>
    <name evidence="2" type="ORF">E2C01_096062</name>
</gene>
<dbReference type="EMBL" id="VSRR010123553">
    <property type="protein sequence ID" value="MPD00581.1"/>
    <property type="molecule type" value="Genomic_DNA"/>
</dbReference>
<evidence type="ECO:0000313" key="2">
    <source>
        <dbReference type="EMBL" id="MPD00581.1"/>
    </source>
</evidence>
<feature type="compositionally biased region" description="Acidic residues" evidence="1">
    <location>
        <begin position="121"/>
        <end position="131"/>
    </location>
</feature>